<feature type="region of interest" description="Disordered" evidence="2">
    <location>
        <begin position="1"/>
        <end position="21"/>
    </location>
</feature>
<dbReference type="InterPro" id="IPR036045">
    <property type="entry name" value="Sec1-like_sf"/>
</dbReference>
<gene>
    <name evidence="3" type="primary">sec1</name>
    <name evidence="3" type="ORF">GGI15_004434</name>
</gene>
<protein>
    <submittedName>
        <fullName evidence="3">Syntaxin binding protein 1</fullName>
    </submittedName>
</protein>
<dbReference type="Gene3D" id="3.40.50.2060">
    <property type="match status" value="1"/>
</dbReference>
<evidence type="ECO:0000256" key="1">
    <source>
        <dbReference type="ARBA" id="ARBA00009884"/>
    </source>
</evidence>
<dbReference type="AlphaFoldDB" id="A0A9W8H3W2"/>
<dbReference type="SUPFAM" id="SSF56815">
    <property type="entry name" value="Sec1/munc18-like (SM) proteins"/>
    <property type="match status" value="1"/>
</dbReference>
<sequence>MSDTPSQSPLPPPEPLPQKHSKQSSYSLVELLSKNIITAISLTVTANRWRVVVVDQPSLKIISNALKMHAILEQNVMAVQLITRTRQPYHDLDAIYVLVPCADSVLRMIDDFTPDSYQQEDYQPKYAHAHLYFTGELPEELFSQLISSPAAPYIRNISELFVEYNPFESRVFLTTPSEQPFYSLYSPHAKKSTTKDLDAASDRLLSVIATLGIHPYIRYYSPKETQKDSGNGDSKSSVPRISEAMAHRLQLKLDSYYSHESSKNGNGSASPGPQKDHGPPSVVLVLDRSVDLYAPLVHELTYQAMVYDLVNLEDGNKYVYTTKTNDGQFNQVEAELSEKADPLWDKLRHEHVGSVARILAERLERLIEGSTGIKALNSG</sequence>
<dbReference type="InterPro" id="IPR043154">
    <property type="entry name" value="Sec-1-like_dom1"/>
</dbReference>
<evidence type="ECO:0000313" key="4">
    <source>
        <dbReference type="Proteomes" id="UP001140172"/>
    </source>
</evidence>
<feature type="region of interest" description="Disordered" evidence="2">
    <location>
        <begin position="258"/>
        <end position="281"/>
    </location>
</feature>
<accession>A0A9W8H3W2</accession>
<evidence type="ECO:0000256" key="2">
    <source>
        <dbReference type="SAM" id="MobiDB-lite"/>
    </source>
</evidence>
<dbReference type="GO" id="GO:0016192">
    <property type="term" value="P:vesicle-mediated transport"/>
    <property type="evidence" value="ECO:0007669"/>
    <property type="project" value="InterPro"/>
</dbReference>
<dbReference type="Proteomes" id="UP001140172">
    <property type="component" value="Unassembled WGS sequence"/>
</dbReference>
<dbReference type="Gene3D" id="3.40.50.1910">
    <property type="match status" value="1"/>
</dbReference>
<dbReference type="Gene3D" id="3.90.830.10">
    <property type="entry name" value="Syntaxin Binding Protein 1, Chain A, domain 2"/>
    <property type="match status" value="1"/>
</dbReference>
<organism evidence="3 4">
    <name type="scientific">Coemansia interrupta</name>
    <dbReference type="NCBI Taxonomy" id="1126814"/>
    <lineage>
        <taxon>Eukaryota</taxon>
        <taxon>Fungi</taxon>
        <taxon>Fungi incertae sedis</taxon>
        <taxon>Zoopagomycota</taxon>
        <taxon>Kickxellomycotina</taxon>
        <taxon>Kickxellomycetes</taxon>
        <taxon>Kickxellales</taxon>
        <taxon>Kickxellaceae</taxon>
        <taxon>Coemansia</taxon>
    </lineage>
</organism>
<dbReference type="EMBL" id="JANBUM010000399">
    <property type="protein sequence ID" value="KAJ2777663.1"/>
    <property type="molecule type" value="Genomic_DNA"/>
</dbReference>
<comment type="similarity">
    <text evidence="1">Belongs to the STXBP/unc-18/SEC1 family.</text>
</comment>
<comment type="caution">
    <text evidence="3">The sequence shown here is derived from an EMBL/GenBank/DDBJ whole genome shotgun (WGS) entry which is preliminary data.</text>
</comment>
<name>A0A9W8H3W2_9FUNG</name>
<reference evidence="3" key="1">
    <citation type="submission" date="2022-07" db="EMBL/GenBank/DDBJ databases">
        <title>Phylogenomic reconstructions and comparative analyses of Kickxellomycotina fungi.</title>
        <authorList>
            <person name="Reynolds N.K."/>
            <person name="Stajich J.E."/>
            <person name="Barry K."/>
            <person name="Grigoriev I.V."/>
            <person name="Crous P."/>
            <person name="Smith M.E."/>
        </authorList>
    </citation>
    <scope>NUCLEOTIDE SEQUENCE</scope>
    <source>
        <strain evidence="3">BCRC 34489</strain>
    </source>
</reference>
<dbReference type="PANTHER" id="PTHR11679">
    <property type="entry name" value="VESICLE PROTEIN SORTING-ASSOCIATED"/>
    <property type="match status" value="1"/>
</dbReference>
<evidence type="ECO:0000313" key="3">
    <source>
        <dbReference type="EMBL" id="KAJ2777663.1"/>
    </source>
</evidence>
<dbReference type="InterPro" id="IPR027482">
    <property type="entry name" value="Sec1-like_dom2"/>
</dbReference>
<dbReference type="Pfam" id="PF00995">
    <property type="entry name" value="Sec1"/>
    <property type="match status" value="1"/>
</dbReference>
<dbReference type="InterPro" id="IPR001619">
    <property type="entry name" value="Sec1-like"/>
</dbReference>
<proteinExistence type="inferred from homology"/>
<keyword evidence="4" id="KW-1185">Reference proteome</keyword>
<dbReference type="InterPro" id="IPR043127">
    <property type="entry name" value="Sec-1-like_dom3a"/>
</dbReference>
<dbReference type="OrthoDB" id="2228at2759"/>